<gene>
    <name evidence="1" type="ordered locus">Tpen_0955</name>
</gene>
<organism evidence="1 2">
    <name type="scientific">Thermofilum pendens (strain DSM 2475 / Hrk 5)</name>
    <dbReference type="NCBI Taxonomy" id="368408"/>
    <lineage>
        <taxon>Archaea</taxon>
        <taxon>Thermoproteota</taxon>
        <taxon>Thermoprotei</taxon>
        <taxon>Thermofilales</taxon>
        <taxon>Thermofilaceae</taxon>
        <taxon>Thermofilum</taxon>
    </lineage>
</organism>
<evidence type="ECO:0000313" key="2">
    <source>
        <dbReference type="Proteomes" id="UP000000641"/>
    </source>
</evidence>
<evidence type="ECO:0000313" key="1">
    <source>
        <dbReference type="EMBL" id="ABL78355.1"/>
    </source>
</evidence>
<sequence>MTTARAIYRGRLLEKRYGVLGKVARRYLEAGLSVELLHPTRHGPIHVIARGNKQVLAIEVADKPGKVGADRVKLLLEKAKLVKAKPVLVLYSEGAFLDEEARKLCEENKVKVKVVKP</sequence>
<dbReference type="Proteomes" id="UP000000641">
    <property type="component" value="Chromosome"/>
</dbReference>
<dbReference type="HOGENOM" id="CLU_168718_0_0_2"/>
<name>A1RYS5_THEPD</name>
<dbReference type="GeneID" id="4601295"/>
<dbReference type="eggNOG" id="arCOG04267">
    <property type="taxonomic scope" value="Archaea"/>
</dbReference>
<protein>
    <recommendedName>
        <fullName evidence="3">Restriction endonuclease type IV Mrr domain-containing protein</fullName>
    </recommendedName>
</protein>
<dbReference type="EMBL" id="CP000505">
    <property type="protein sequence ID" value="ABL78355.1"/>
    <property type="molecule type" value="Genomic_DNA"/>
</dbReference>
<dbReference type="STRING" id="368408.Tpen_0955"/>
<reference evidence="2" key="1">
    <citation type="journal article" date="2008" name="J. Bacteriol.">
        <title>Genome sequence of Thermofilum pendens reveals an exceptional loss of biosynthetic pathways without genome reduction.</title>
        <authorList>
            <person name="Anderson I."/>
            <person name="Rodriguez J."/>
            <person name="Susanti D."/>
            <person name="Porat I."/>
            <person name="Reich C."/>
            <person name="Ulrich L.E."/>
            <person name="Elkins J.G."/>
            <person name="Mavromatis K."/>
            <person name="Lykidis A."/>
            <person name="Kim E."/>
            <person name="Thompson L.S."/>
            <person name="Nolan M."/>
            <person name="Land M."/>
            <person name="Copeland A."/>
            <person name="Lapidus A."/>
            <person name="Lucas S."/>
            <person name="Detter C."/>
            <person name="Zhulin I.B."/>
            <person name="Olsen G.J."/>
            <person name="Whitman W."/>
            <person name="Mukhopadhyay B."/>
            <person name="Bristow J."/>
            <person name="Kyrpides N."/>
        </authorList>
    </citation>
    <scope>NUCLEOTIDE SEQUENCE [LARGE SCALE GENOMIC DNA]</scope>
    <source>
        <strain evidence="2">DSM 2475 / Hrk 5</strain>
    </source>
</reference>
<dbReference type="OrthoDB" id="14784at2157"/>
<evidence type="ECO:0008006" key="3">
    <source>
        <dbReference type="Google" id="ProtNLM"/>
    </source>
</evidence>
<accession>A1RYS5</accession>
<dbReference type="KEGG" id="tpe:Tpen_0955"/>
<proteinExistence type="predicted"/>
<keyword evidence="2" id="KW-1185">Reference proteome</keyword>
<dbReference type="AlphaFoldDB" id="A1RYS5"/>
<dbReference type="EnsemblBacteria" id="ABL78355">
    <property type="protein sequence ID" value="ABL78355"/>
    <property type="gene ID" value="Tpen_0955"/>
</dbReference>
<dbReference type="RefSeq" id="WP_011752620.1">
    <property type="nucleotide sequence ID" value="NC_008698.1"/>
</dbReference>